<dbReference type="EMBL" id="GBXM01100012">
    <property type="protein sequence ID" value="JAH08565.1"/>
    <property type="molecule type" value="Transcribed_RNA"/>
</dbReference>
<accession>A0A0E9PWU1</accession>
<name>A0A0E9PWU1_ANGAN</name>
<protein>
    <submittedName>
        <fullName evidence="1">Uncharacterized protein</fullName>
    </submittedName>
</protein>
<dbReference type="AlphaFoldDB" id="A0A0E9PWU1"/>
<reference evidence="1" key="1">
    <citation type="submission" date="2014-11" db="EMBL/GenBank/DDBJ databases">
        <authorList>
            <person name="Amaro Gonzalez C."/>
        </authorList>
    </citation>
    <scope>NUCLEOTIDE SEQUENCE</scope>
</reference>
<proteinExistence type="predicted"/>
<reference evidence="1" key="2">
    <citation type="journal article" date="2015" name="Fish Shellfish Immunol.">
        <title>Early steps in the European eel (Anguilla anguilla)-Vibrio vulnificus interaction in the gills: Role of the RtxA13 toxin.</title>
        <authorList>
            <person name="Callol A."/>
            <person name="Pajuelo D."/>
            <person name="Ebbesson L."/>
            <person name="Teles M."/>
            <person name="MacKenzie S."/>
            <person name="Amaro C."/>
        </authorList>
    </citation>
    <scope>NUCLEOTIDE SEQUENCE</scope>
</reference>
<organism evidence="1">
    <name type="scientific">Anguilla anguilla</name>
    <name type="common">European freshwater eel</name>
    <name type="synonym">Muraena anguilla</name>
    <dbReference type="NCBI Taxonomy" id="7936"/>
    <lineage>
        <taxon>Eukaryota</taxon>
        <taxon>Metazoa</taxon>
        <taxon>Chordata</taxon>
        <taxon>Craniata</taxon>
        <taxon>Vertebrata</taxon>
        <taxon>Euteleostomi</taxon>
        <taxon>Actinopterygii</taxon>
        <taxon>Neopterygii</taxon>
        <taxon>Teleostei</taxon>
        <taxon>Anguilliformes</taxon>
        <taxon>Anguillidae</taxon>
        <taxon>Anguilla</taxon>
    </lineage>
</organism>
<evidence type="ECO:0000313" key="1">
    <source>
        <dbReference type="EMBL" id="JAH08565.1"/>
    </source>
</evidence>
<sequence>MMFGCVSNFLRRTSSTAAFTLVRSSGGWVFKTSAVQETQSLSNSVFTSSSSRCSYF</sequence>